<dbReference type="STRING" id="3068.D8TQU7"/>
<dbReference type="GO" id="GO:0051260">
    <property type="term" value="P:protein homooligomerization"/>
    <property type="evidence" value="ECO:0007669"/>
    <property type="project" value="InterPro"/>
</dbReference>
<feature type="domain" description="Potassium channel tetramerisation-type BTB" evidence="2">
    <location>
        <begin position="122"/>
        <end position="184"/>
    </location>
</feature>
<dbReference type="InterPro" id="IPR003131">
    <property type="entry name" value="T1-type_BTB"/>
</dbReference>
<feature type="compositionally biased region" description="Low complexity" evidence="1">
    <location>
        <begin position="345"/>
        <end position="354"/>
    </location>
</feature>
<feature type="compositionally biased region" description="Gly residues" evidence="1">
    <location>
        <begin position="327"/>
        <end position="344"/>
    </location>
</feature>
<feature type="compositionally biased region" description="Basic residues" evidence="1">
    <location>
        <begin position="304"/>
        <end position="322"/>
    </location>
</feature>
<feature type="compositionally biased region" description="Basic and acidic residues" evidence="1">
    <location>
        <begin position="291"/>
        <end position="303"/>
    </location>
</feature>
<dbReference type="OrthoDB" id="2414723at2759"/>
<dbReference type="PANTHER" id="PTHR14499:SF136">
    <property type="entry name" value="GH08630P"/>
    <property type="match status" value="1"/>
</dbReference>
<feature type="region of interest" description="Disordered" evidence="1">
    <location>
        <begin position="221"/>
        <end position="358"/>
    </location>
</feature>
<feature type="compositionally biased region" description="Low complexity" evidence="1">
    <location>
        <begin position="380"/>
        <end position="389"/>
    </location>
</feature>
<dbReference type="CDD" id="cd18316">
    <property type="entry name" value="BTB_POZ_KCTD-like"/>
    <property type="match status" value="1"/>
</dbReference>
<evidence type="ECO:0000259" key="2">
    <source>
        <dbReference type="Pfam" id="PF02214"/>
    </source>
</evidence>
<feature type="region of interest" description="Disordered" evidence="1">
    <location>
        <begin position="380"/>
        <end position="623"/>
    </location>
</feature>
<dbReference type="InterPro" id="IPR011333">
    <property type="entry name" value="SKP1/BTB/POZ_sf"/>
</dbReference>
<dbReference type="PANTHER" id="PTHR14499">
    <property type="entry name" value="POTASSIUM CHANNEL TETRAMERIZATION DOMAIN-CONTAINING"/>
    <property type="match status" value="1"/>
</dbReference>
<organism evidence="4">
    <name type="scientific">Volvox carteri f. nagariensis</name>
    <dbReference type="NCBI Taxonomy" id="3068"/>
    <lineage>
        <taxon>Eukaryota</taxon>
        <taxon>Viridiplantae</taxon>
        <taxon>Chlorophyta</taxon>
        <taxon>core chlorophytes</taxon>
        <taxon>Chlorophyceae</taxon>
        <taxon>CS clade</taxon>
        <taxon>Chlamydomonadales</taxon>
        <taxon>Volvocaceae</taxon>
        <taxon>Volvox</taxon>
    </lineage>
</organism>
<name>D8TQU7_VOLCA</name>
<keyword evidence="4" id="KW-1185">Reference proteome</keyword>
<dbReference type="Pfam" id="PF02214">
    <property type="entry name" value="BTB_2"/>
    <property type="match status" value="1"/>
</dbReference>
<dbReference type="Gene3D" id="3.30.710.10">
    <property type="entry name" value="Potassium Channel Kv1.1, Chain A"/>
    <property type="match status" value="1"/>
</dbReference>
<gene>
    <name evidence="3" type="ORF">VOLCADRAFT_89117</name>
</gene>
<dbReference type="SUPFAM" id="SSF54695">
    <property type="entry name" value="POZ domain"/>
    <property type="match status" value="1"/>
</dbReference>
<evidence type="ECO:0000313" key="3">
    <source>
        <dbReference type="EMBL" id="EFJ50095.1"/>
    </source>
</evidence>
<dbReference type="KEGG" id="vcn:VOLCADRAFT_89117"/>
<feature type="compositionally biased region" description="Polar residues" evidence="1">
    <location>
        <begin position="250"/>
        <end position="260"/>
    </location>
</feature>
<accession>D8TQU7</accession>
<feature type="compositionally biased region" description="Low complexity" evidence="1">
    <location>
        <begin position="263"/>
        <end position="278"/>
    </location>
</feature>
<feature type="compositionally biased region" description="Low complexity" evidence="1">
    <location>
        <begin position="532"/>
        <end position="553"/>
    </location>
</feature>
<dbReference type="GeneID" id="9623541"/>
<protein>
    <recommendedName>
        <fullName evidence="2">Potassium channel tetramerisation-type BTB domain-containing protein</fullName>
    </recommendedName>
</protein>
<dbReference type="EMBL" id="GL378332">
    <property type="protein sequence ID" value="EFJ50095.1"/>
    <property type="molecule type" value="Genomic_DNA"/>
</dbReference>
<feature type="compositionally biased region" description="Low complexity" evidence="1">
    <location>
        <begin position="574"/>
        <end position="583"/>
    </location>
</feature>
<dbReference type="RefSeq" id="XP_002948715.1">
    <property type="nucleotide sequence ID" value="XM_002948669.1"/>
</dbReference>
<proteinExistence type="predicted"/>
<sequence>MLSVYTASASFCGRRKEQLSRVSELFPPQEQCKAWSGGVVVTGGPVVIAAPLGSARLRLHPGAAALRVRAVVEEPRGGAPGGGNGGNDSCRPARLSSIRWARRQRMLSREPLPGSGEDDLLELNVGGKLMQTTRSTLQVVPGSRLAAMFRQGAEGELRYDSCGRVCLDCDPNLFQLVLRYLREATVTGAVQPADEAPFRRLLSYLEVLPYPGAAIPIAHGHDPLADDLSRRPPAPPSALPHQPLHQPQQTTETSRGSSLPPQAITSTTITTTTTPAAGAGAGAGAGVPYLGDRRRRPDLADGHHLRHHLRHHRQQRQQSRKRNWQEGDGGGGRGGGGGGGGGTAAAGPGAVRRGGASEHTASVSFSAAAADEGGAAAGDEAAAAAAAAGRSLRDPDPVPGWVEHQHQRGQQQKHEQLPDSDSGSTNAHQRHGSYGIRKGQNPNQQRCHRTRPTLGYNTSQQRQRHNHNHHNHHNHNHHPPEPKIDSEDFIPDTVTRSILGSLRSGGSSRGGGSSSDDGAHGRSEPNSSLITRDSNSNSQNDRNHTAQQRQQQQQGGGGGDGRPARQASPPPPRTASSSRQIGSAAGGGAAANDASRLTPPRRYGSRDAGGGGRGSGAADRTITKLSPLPVRTFPSISQLFYISTDYTEARGLRVSVHTEDDVRAAAAAAPAPTGASGGSAAASAAEPFDIFIDTTYDEGQISMTFVSRRDLLPGGVFLGLTSRAQLDRKGAQIPCYGWKWQQQLQPPHSHLGPQGTGGELVGELQPLWRKGDSVELILRQGQPHTNQLLLKVKGQAVDVINRLPSFRHWSWYVGLWAGGDISCAVFQRDQYAVYWGDYAVKRYL</sequence>
<reference evidence="3 4" key="1">
    <citation type="journal article" date="2010" name="Science">
        <title>Genomic analysis of organismal complexity in the multicellular green alga Volvox carteri.</title>
        <authorList>
            <person name="Prochnik S.E."/>
            <person name="Umen J."/>
            <person name="Nedelcu A.M."/>
            <person name="Hallmann A."/>
            <person name="Miller S.M."/>
            <person name="Nishii I."/>
            <person name="Ferris P."/>
            <person name="Kuo A."/>
            <person name="Mitros T."/>
            <person name="Fritz-Laylin L.K."/>
            <person name="Hellsten U."/>
            <person name="Chapman J."/>
            <person name="Simakov O."/>
            <person name="Rensing S.A."/>
            <person name="Terry A."/>
            <person name="Pangilinan J."/>
            <person name="Kapitonov V."/>
            <person name="Jurka J."/>
            <person name="Salamov A."/>
            <person name="Shapiro H."/>
            <person name="Schmutz J."/>
            <person name="Grimwood J."/>
            <person name="Lindquist E."/>
            <person name="Lucas S."/>
            <person name="Grigoriev I.V."/>
            <person name="Schmitt R."/>
            <person name="Kirk D."/>
            <person name="Rokhsar D.S."/>
        </authorList>
    </citation>
    <scope>NUCLEOTIDE SEQUENCE [LARGE SCALE GENOMIC DNA]</scope>
    <source>
        <strain evidence="4">f. Nagariensis / Eve</strain>
    </source>
</reference>
<evidence type="ECO:0000313" key="4">
    <source>
        <dbReference type="Proteomes" id="UP000001058"/>
    </source>
</evidence>
<feature type="compositionally biased region" description="Basic and acidic residues" evidence="1">
    <location>
        <begin position="221"/>
        <end position="230"/>
    </location>
</feature>
<evidence type="ECO:0000256" key="1">
    <source>
        <dbReference type="SAM" id="MobiDB-lite"/>
    </source>
</evidence>
<feature type="compositionally biased region" description="Basic residues" evidence="1">
    <location>
        <begin position="462"/>
        <end position="477"/>
    </location>
</feature>
<dbReference type="InParanoid" id="D8TQU7"/>
<feature type="compositionally biased region" description="Low complexity" evidence="1">
    <location>
        <begin position="239"/>
        <end position="249"/>
    </location>
</feature>
<dbReference type="Proteomes" id="UP000001058">
    <property type="component" value="Unassembled WGS sequence"/>
</dbReference>
<dbReference type="AlphaFoldDB" id="D8TQU7"/>